<feature type="domain" description="DUF4274" evidence="1">
    <location>
        <begin position="29"/>
        <end position="82"/>
    </location>
</feature>
<dbReference type="RefSeq" id="WP_146654087.1">
    <property type="nucleotide sequence ID" value="NZ_CP012333.1"/>
</dbReference>
<gene>
    <name evidence="2" type="ORF">AKJ09_09958</name>
</gene>
<sequence length="154" mass="17185">MTDDERLQVKRVLELRGSKMAEAVAELATAEQLHQWLLHYNVNDGFLPCLALVRHPACDRGTALMLYWRFSDCLMEPRDPEQTAKAAAWDAHALLVELGDRLTRNDFASAEICFDPVSTLNLTTEAQKTFIYAGVPEGNLQAVGSRAVEREPLG</sequence>
<dbReference type="InterPro" id="IPR025369">
    <property type="entry name" value="DUF4274"/>
</dbReference>
<dbReference type="Pfam" id="PF14096">
    <property type="entry name" value="DUF4274"/>
    <property type="match status" value="1"/>
</dbReference>
<reference evidence="2 3" key="1">
    <citation type="submission" date="2015-08" db="EMBL/GenBank/DDBJ databases">
        <authorList>
            <person name="Babu N.S."/>
            <person name="Beckwith C.J."/>
            <person name="Beseler K.G."/>
            <person name="Brison A."/>
            <person name="Carone J.V."/>
            <person name="Caskin T.P."/>
            <person name="Diamond M."/>
            <person name="Durham M.E."/>
            <person name="Foxe J.M."/>
            <person name="Go M."/>
            <person name="Henderson B.A."/>
            <person name="Jones I.B."/>
            <person name="McGettigan J.A."/>
            <person name="Micheletti S.J."/>
            <person name="Nasrallah M.E."/>
            <person name="Ortiz D."/>
            <person name="Piller C.R."/>
            <person name="Privatt S.R."/>
            <person name="Schneider S.L."/>
            <person name="Sharp S."/>
            <person name="Smith T.C."/>
            <person name="Stanton J.D."/>
            <person name="Ullery H.E."/>
            <person name="Wilson R.J."/>
            <person name="Serrano M.G."/>
            <person name="Buck G."/>
            <person name="Lee V."/>
            <person name="Wang Y."/>
            <person name="Carvalho R."/>
            <person name="Voegtly L."/>
            <person name="Shi R."/>
            <person name="Duckworth R."/>
            <person name="Johnson A."/>
            <person name="Loviza R."/>
            <person name="Walstead R."/>
            <person name="Shah Z."/>
            <person name="Kiflezghi M."/>
            <person name="Wade K."/>
            <person name="Ball S.L."/>
            <person name="Bradley K.W."/>
            <person name="Asai D.J."/>
            <person name="Bowman C.A."/>
            <person name="Russell D.A."/>
            <person name="Pope W.H."/>
            <person name="Jacobs-Sera D."/>
            <person name="Hendrix R.W."/>
            <person name="Hatfull G.F."/>
        </authorList>
    </citation>
    <scope>NUCLEOTIDE SEQUENCE [LARGE SCALE GENOMIC DNA]</scope>
    <source>
        <strain evidence="2 3">DSM 27648</strain>
    </source>
</reference>
<dbReference type="EMBL" id="CP012333">
    <property type="protein sequence ID" value="AKV03295.1"/>
    <property type="molecule type" value="Genomic_DNA"/>
</dbReference>
<protein>
    <recommendedName>
        <fullName evidence="1">DUF4274 domain-containing protein</fullName>
    </recommendedName>
</protein>
<evidence type="ECO:0000259" key="1">
    <source>
        <dbReference type="Pfam" id="PF14096"/>
    </source>
</evidence>
<organism evidence="2 3">
    <name type="scientific">Labilithrix luteola</name>
    <dbReference type="NCBI Taxonomy" id="1391654"/>
    <lineage>
        <taxon>Bacteria</taxon>
        <taxon>Pseudomonadati</taxon>
        <taxon>Myxococcota</taxon>
        <taxon>Polyangia</taxon>
        <taxon>Polyangiales</taxon>
        <taxon>Labilitrichaceae</taxon>
        <taxon>Labilithrix</taxon>
    </lineage>
</organism>
<dbReference type="KEGG" id="llu:AKJ09_09958"/>
<accession>A0A0K1QD01</accession>
<name>A0A0K1QD01_9BACT</name>
<dbReference type="AlphaFoldDB" id="A0A0K1QD01"/>
<dbReference type="STRING" id="1391654.AKJ09_09958"/>
<proteinExistence type="predicted"/>
<dbReference type="OrthoDB" id="269804at2"/>
<dbReference type="Proteomes" id="UP000064967">
    <property type="component" value="Chromosome"/>
</dbReference>
<evidence type="ECO:0000313" key="2">
    <source>
        <dbReference type="EMBL" id="AKV03295.1"/>
    </source>
</evidence>
<evidence type="ECO:0000313" key="3">
    <source>
        <dbReference type="Proteomes" id="UP000064967"/>
    </source>
</evidence>
<keyword evidence="3" id="KW-1185">Reference proteome</keyword>